<gene>
    <name evidence="2" type="ORF">C1SCF055_LOCUS11964</name>
</gene>
<keyword evidence="4" id="KW-0347">Helicase</keyword>
<reference evidence="2" key="1">
    <citation type="submission" date="2022-10" db="EMBL/GenBank/DDBJ databases">
        <authorList>
            <person name="Chen Y."/>
            <person name="Dougan E. K."/>
            <person name="Chan C."/>
            <person name="Rhodes N."/>
            <person name="Thang M."/>
        </authorList>
    </citation>
    <scope>NUCLEOTIDE SEQUENCE</scope>
</reference>
<sequence length="1190" mass="131154">MRGVAGRPAVAAVATPCRGAAGGAGGNSFLDVNSIEELIQRLPGHLREQAADDLRKRLHPEVTAWMQCWDTDDGALEPEEPDSDEEEAITEDQSKKKRRLAPPVPDDGYPKHLWQHGFSQGRPGFNAHAREVLSSMQWVSPSQGDVPLLPQQEVVASLVHPASPIRRLLCDHNTGSGKTLCMVRIADNFYHDPRPKVLVFPKESVATNFLSALWEWPSRWRDFVCHQNPAAAMLASNKDDWWQVRHERWSLGRSQAMSQRARAENLSLQQAIKEFCVNPMRATLEMKRAFIRGKASAAWFDHYWSQENPHEIHPPQAPLRAYRFTSAGGRAAELVGGMPRGCVFKVGFDPSTDKPYTGKVVVMDEGHNLTRPNRLYQTQLDNVRKYVDTATDTIFVCCTGSMEADSSKGAEHRHLLDEGFLSSHHKRGANFPLQQPAPCADGIYSSQVQGQVTTYTELAGTPLVRYLYQAIKLQREGKGEETLANYTSMYVYFGTSNQPACKQTLLTNPDSRPKFGPVISAVVAAANKREKSLVMIRRQTGYKAMLALMKETADQHCFGVAEYEHMADFNHSSNLHGQNFMVMVLEAEKGGEGIEFAAVRHAIYVDVPEGLSVYKQRCGRVVRCGSHSGLPETDRSVRFMFLAARFPEFARHELGAFVLFALCGQWAGPKKITYASEPLPQEIIETSQQFLRTLGSENISDLTMLHSALHWHLQEDELIDEETNHKLKALETLRTSGVDAIKSLITTTTFDEKQMEKLKLQFENMAPSLEKIRGGALDGDSVATAPKRSKCRMMSKYVLQAYCADADDALPSTFRELAQKDSAWEGLDEAEIATSAPLLIGPRGLLELSESGGQDNSSARVVARRYSVEACARFLDLYGGAPRRSGGLKRSSRAAAAVLTRRCAFVAQACLGIFKNDTDNKVGLNALNCLLNALEVPNMPLPSSSLGDELLRELKLRHSRLTAGQSSMLHKVLAVLADARAAQGAAEPGEGPIGLVLELRTRLLGTLQRETTSSKPTLELVAGLLEACSILLRRHADGFSEDELVRLYNIATSVALTETAAATRLGPRRAALRLFQDHALVFRRLFAREAQSLPETEARKPGDESLAESPLLNKMLASTTAGQADVAAAGRGMLDAVLRALSEGVLIDLDASAQASRKRDMDDNLEVESPAEAAVVRGWYPRFHGMVLCP</sequence>
<accession>A0A9P1FQH2</accession>
<organism evidence="2">
    <name type="scientific">Cladocopium goreaui</name>
    <dbReference type="NCBI Taxonomy" id="2562237"/>
    <lineage>
        <taxon>Eukaryota</taxon>
        <taxon>Sar</taxon>
        <taxon>Alveolata</taxon>
        <taxon>Dinophyceae</taxon>
        <taxon>Suessiales</taxon>
        <taxon>Symbiodiniaceae</taxon>
        <taxon>Cladocopium</taxon>
    </lineage>
</organism>
<reference evidence="3" key="2">
    <citation type="submission" date="2024-04" db="EMBL/GenBank/DDBJ databases">
        <authorList>
            <person name="Chen Y."/>
            <person name="Shah S."/>
            <person name="Dougan E. K."/>
            <person name="Thang M."/>
            <person name="Chan C."/>
        </authorList>
    </citation>
    <scope>NUCLEOTIDE SEQUENCE [LARGE SCALE GENOMIC DNA]</scope>
</reference>
<evidence type="ECO:0000313" key="2">
    <source>
        <dbReference type="EMBL" id="CAI3984426.1"/>
    </source>
</evidence>
<proteinExistence type="predicted"/>
<keyword evidence="4" id="KW-0547">Nucleotide-binding</keyword>
<dbReference type="EMBL" id="CAMXCT020000890">
    <property type="protein sequence ID" value="CAL1137801.1"/>
    <property type="molecule type" value="Genomic_DNA"/>
</dbReference>
<keyword evidence="5" id="KW-1185">Reference proteome</keyword>
<dbReference type="OrthoDB" id="425112at2759"/>
<dbReference type="EMBL" id="CAMXCT030000890">
    <property type="protein sequence ID" value="CAL4771738.1"/>
    <property type="molecule type" value="Genomic_DNA"/>
</dbReference>
<comment type="caution">
    <text evidence="2">The sequence shown here is derived from an EMBL/GenBank/DDBJ whole genome shotgun (WGS) entry which is preliminary data.</text>
</comment>
<dbReference type="InterPro" id="IPR027417">
    <property type="entry name" value="P-loop_NTPase"/>
</dbReference>
<keyword evidence="4" id="KW-0067">ATP-binding</keyword>
<dbReference type="EMBL" id="CAMXCT010000890">
    <property type="protein sequence ID" value="CAI3984426.1"/>
    <property type="molecule type" value="Genomic_DNA"/>
</dbReference>
<keyword evidence="4" id="KW-0378">Hydrolase</keyword>
<evidence type="ECO:0000256" key="1">
    <source>
        <dbReference type="SAM" id="MobiDB-lite"/>
    </source>
</evidence>
<feature type="region of interest" description="Disordered" evidence="1">
    <location>
        <begin position="72"/>
        <end position="112"/>
    </location>
</feature>
<dbReference type="AlphaFoldDB" id="A0A9P1FQH2"/>
<dbReference type="Gene3D" id="3.40.50.300">
    <property type="entry name" value="P-loop containing nucleotide triphosphate hydrolases"/>
    <property type="match status" value="2"/>
</dbReference>
<dbReference type="GO" id="GO:0004386">
    <property type="term" value="F:helicase activity"/>
    <property type="evidence" value="ECO:0007669"/>
    <property type="project" value="UniProtKB-KW"/>
</dbReference>
<evidence type="ECO:0000313" key="5">
    <source>
        <dbReference type="Proteomes" id="UP001152797"/>
    </source>
</evidence>
<feature type="compositionally biased region" description="Acidic residues" evidence="1">
    <location>
        <begin position="72"/>
        <end position="90"/>
    </location>
</feature>
<evidence type="ECO:0000313" key="3">
    <source>
        <dbReference type="EMBL" id="CAL1137801.1"/>
    </source>
</evidence>
<dbReference type="CDD" id="cd18785">
    <property type="entry name" value="SF2_C"/>
    <property type="match status" value="1"/>
</dbReference>
<name>A0A9P1FQH2_9DINO</name>
<protein>
    <submittedName>
        <fullName evidence="4">Helicase C-terminal domain-containing protein</fullName>
    </submittedName>
</protein>
<evidence type="ECO:0000313" key="4">
    <source>
        <dbReference type="EMBL" id="CAL4771738.1"/>
    </source>
</evidence>
<dbReference type="SUPFAM" id="SSF52540">
    <property type="entry name" value="P-loop containing nucleoside triphosphate hydrolases"/>
    <property type="match status" value="2"/>
</dbReference>
<dbReference type="Proteomes" id="UP001152797">
    <property type="component" value="Unassembled WGS sequence"/>
</dbReference>